<evidence type="ECO:0000313" key="14">
    <source>
        <dbReference type="Proteomes" id="UP000695000"/>
    </source>
</evidence>
<evidence type="ECO:0000256" key="12">
    <source>
        <dbReference type="SAM" id="MobiDB-lite"/>
    </source>
</evidence>
<evidence type="ECO:0000256" key="3">
    <source>
        <dbReference type="ARBA" id="ARBA00022723"/>
    </source>
</evidence>
<organism evidence="14 15">
    <name type="scientific">Nicrophorus vespilloides</name>
    <name type="common">Boreal carrion beetle</name>
    <dbReference type="NCBI Taxonomy" id="110193"/>
    <lineage>
        <taxon>Eukaryota</taxon>
        <taxon>Metazoa</taxon>
        <taxon>Ecdysozoa</taxon>
        <taxon>Arthropoda</taxon>
        <taxon>Hexapoda</taxon>
        <taxon>Insecta</taxon>
        <taxon>Pterygota</taxon>
        <taxon>Neoptera</taxon>
        <taxon>Endopterygota</taxon>
        <taxon>Coleoptera</taxon>
        <taxon>Polyphaga</taxon>
        <taxon>Staphyliniformia</taxon>
        <taxon>Silphidae</taxon>
        <taxon>Nicrophorinae</taxon>
        <taxon>Nicrophorus</taxon>
    </lineage>
</organism>
<dbReference type="InterPro" id="IPR013763">
    <property type="entry name" value="Cyclin-like_dom"/>
</dbReference>
<feature type="region of interest" description="Disordered" evidence="12">
    <location>
        <begin position="521"/>
        <end position="657"/>
    </location>
</feature>
<evidence type="ECO:0000256" key="2">
    <source>
        <dbReference type="ARBA" id="ARBA00010857"/>
    </source>
</evidence>
<keyword evidence="7" id="KW-0010">Activator</keyword>
<dbReference type="Pfam" id="PF07741">
    <property type="entry name" value="BRF1"/>
    <property type="match status" value="1"/>
</dbReference>
<feature type="compositionally biased region" description="Basic and acidic residues" evidence="12">
    <location>
        <begin position="465"/>
        <end position="475"/>
    </location>
</feature>
<dbReference type="Gene3D" id="1.20.5.650">
    <property type="entry name" value="Single helix bin"/>
    <property type="match status" value="1"/>
</dbReference>
<feature type="compositionally biased region" description="Low complexity" evidence="12">
    <location>
        <begin position="588"/>
        <end position="600"/>
    </location>
</feature>
<keyword evidence="6" id="KW-0805">Transcription regulation</keyword>
<gene>
    <name evidence="15" type="primary">LOC108563937</name>
</gene>
<comment type="similarity">
    <text evidence="2">Belongs to the TFIIB family.</text>
</comment>
<protein>
    <recommendedName>
        <fullName evidence="10">B-related factor 1</fullName>
    </recommendedName>
</protein>
<feature type="compositionally biased region" description="Polar residues" evidence="12">
    <location>
        <begin position="521"/>
        <end position="540"/>
    </location>
</feature>
<evidence type="ECO:0000256" key="10">
    <source>
        <dbReference type="ARBA" id="ARBA00031009"/>
    </source>
</evidence>
<keyword evidence="14" id="KW-1185">Reference proteome</keyword>
<dbReference type="CDD" id="cd20553">
    <property type="entry name" value="CYCLIN_TFIIIB90_rpt1"/>
    <property type="match status" value="1"/>
</dbReference>
<dbReference type="Proteomes" id="UP000695000">
    <property type="component" value="Unplaced"/>
</dbReference>
<dbReference type="SMART" id="SM00385">
    <property type="entry name" value="CYCLIN"/>
    <property type="match status" value="2"/>
</dbReference>
<dbReference type="InterPro" id="IPR011665">
    <property type="entry name" value="BRF1_TBP-bd_dom"/>
</dbReference>
<dbReference type="InterPro" id="IPR000812">
    <property type="entry name" value="TFIIB"/>
</dbReference>
<sequence length="657" mass="73398">MSSGRKCKNCGSFDIEVDPARGDAVCTNCGSVLEDTIIVSEIQFEDGNHGSTNAIGQFVSASSKGGGGKFGPGFQFQSGEESREYTLKKARNSISILCNQLHLNQHCIDTACNFYKMALTRNMTKGRKSTHIHAACVYLTCRTEGTAHLLIDICDVVQISCFELGRTYLKLSHTLCLNIPSIDPCLYILRFASKLEFGSKTQEVANTALRLVQRMKRDSLHSGRRPSGLCGAALLMAARLHEFNRLPTDIVKIVKVHETTLRKRMIEFGETPSSSLTLDEFLTVDLEEEQDPPSFKMARKKDKERLQRLMDEEGDTLTDLQKEIENQLIRDNKSKKAKRAATGEKKSDGGQDNDMMNFIEEETVGTISSLISGEPIDDPDLDDEEFPKELGPNIESLGLVNSLEDVVSVPKASAPIDLGDETFDDLDDGELDSYIFTEDEGRNKSTLWHKINAPYLEKLKEREEKLAREKEEGKPEKKKRRVVRSKKNLAPSGSAGEAIEKMLQEKRISSKINYDVLKSLTTPSAHGENSTEPSSPSVDSGSLIRFDYKRRRNPTSTGGETPKKIAKTTGRGRKAKEKESFGLPVVDEAPAPAKEQQQPPTNDQKKDDHASEDDYEDFEEPEEVQPEIGVMQLLQQHRDDDDEAEMYFGTGYDEDDY</sequence>
<dbReference type="PROSITE" id="PS51134">
    <property type="entry name" value="ZF_TFIIB"/>
    <property type="match status" value="1"/>
</dbReference>
<evidence type="ECO:0000256" key="5">
    <source>
        <dbReference type="ARBA" id="ARBA00022833"/>
    </source>
</evidence>
<evidence type="ECO:0000259" key="13">
    <source>
        <dbReference type="PROSITE" id="PS51134"/>
    </source>
</evidence>
<evidence type="ECO:0000256" key="9">
    <source>
        <dbReference type="ARBA" id="ARBA00023242"/>
    </source>
</evidence>
<feature type="compositionally biased region" description="Acidic residues" evidence="12">
    <location>
        <begin position="610"/>
        <end position="625"/>
    </location>
</feature>
<dbReference type="InterPro" id="IPR013137">
    <property type="entry name" value="Znf_TFIIB"/>
</dbReference>
<feature type="compositionally biased region" description="Basic residues" evidence="12">
    <location>
        <begin position="564"/>
        <end position="575"/>
    </location>
</feature>
<feature type="domain" description="TFIIB-type" evidence="13">
    <location>
        <begin position="3"/>
        <end position="34"/>
    </location>
</feature>
<evidence type="ECO:0000256" key="8">
    <source>
        <dbReference type="ARBA" id="ARBA00023163"/>
    </source>
</evidence>
<feature type="compositionally biased region" description="Basic residues" evidence="12">
    <location>
        <begin position="476"/>
        <end position="487"/>
    </location>
</feature>
<evidence type="ECO:0000256" key="4">
    <source>
        <dbReference type="ARBA" id="ARBA00022771"/>
    </source>
</evidence>
<dbReference type="PANTHER" id="PTHR11618">
    <property type="entry name" value="TRANSCRIPTION INITIATION FACTOR IIB-RELATED"/>
    <property type="match status" value="1"/>
</dbReference>
<evidence type="ECO:0000313" key="15">
    <source>
        <dbReference type="RefSeq" id="XP_017778265.1"/>
    </source>
</evidence>
<keyword evidence="4 11" id="KW-0863">Zinc-finger</keyword>
<keyword evidence="8" id="KW-0804">Transcription</keyword>
<accession>A0ABM1MUL5</accession>
<name>A0ABM1MUL5_NICVS</name>
<evidence type="ECO:0000256" key="7">
    <source>
        <dbReference type="ARBA" id="ARBA00023159"/>
    </source>
</evidence>
<dbReference type="InterPro" id="IPR013150">
    <property type="entry name" value="TFIIB_cyclin"/>
</dbReference>
<feature type="region of interest" description="Disordered" evidence="12">
    <location>
        <begin position="465"/>
        <end position="498"/>
    </location>
</feature>
<dbReference type="SUPFAM" id="SSF57783">
    <property type="entry name" value="Zinc beta-ribbon"/>
    <property type="match status" value="1"/>
</dbReference>
<evidence type="ECO:0000256" key="6">
    <source>
        <dbReference type="ARBA" id="ARBA00023015"/>
    </source>
</evidence>
<dbReference type="PANTHER" id="PTHR11618:SF4">
    <property type="entry name" value="TRANSCRIPTION FACTOR IIIB 90 KDA SUBUNIT"/>
    <property type="match status" value="1"/>
</dbReference>
<dbReference type="CDD" id="cd20554">
    <property type="entry name" value="CYCLIN_TFIIIB90_rpt2"/>
    <property type="match status" value="1"/>
</dbReference>
<dbReference type="Pfam" id="PF08271">
    <property type="entry name" value="Zn_Ribbon_TF"/>
    <property type="match status" value="1"/>
</dbReference>
<reference evidence="15" key="1">
    <citation type="submission" date="2025-08" db="UniProtKB">
        <authorList>
            <consortium name="RefSeq"/>
        </authorList>
    </citation>
    <scope>IDENTIFICATION</scope>
    <source>
        <tissue evidence="15">Whole Larva</tissue>
    </source>
</reference>
<comment type="subcellular location">
    <subcellularLocation>
        <location evidence="1">Nucleus</location>
    </subcellularLocation>
</comment>
<keyword evidence="5" id="KW-0862">Zinc</keyword>
<dbReference type="PRINTS" id="PR00685">
    <property type="entry name" value="TIFACTORIIB"/>
</dbReference>
<keyword evidence="3" id="KW-0479">Metal-binding</keyword>
<evidence type="ECO:0000256" key="1">
    <source>
        <dbReference type="ARBA" id="ARBA00004123"/>
    </source>
</evidence>
<feature type="region of interest" description="Disordered" evidence="12">
    <location>
        <begin position="331"/>
        <end position="354"/>
    </location>
</feature>
<dbReference type="Gene3D" id="1.10.472.10">
    <property type="entry name" value="Cyclin-like"/>
    <property type="match status" value="2"/>
</dbReference>
<dbReference type="RefSeq" id="XP_017778265.1">
    <property type="nucleotide sequence ID" value="XM_017922776.1"/>
</dbReference>
<keyword evidence="9" id="KW-0539">Nucleus</keyword>
<proteinExistence type="inferred from homology"/>
<dbReference type="SUPFAM" id="SSF47954">
    <property type="entry name" value="Cyclin-like"/>
    <property type="match status" value="2"/>
</dbReference>
<dbReference type="Gene3D" id="2.20.25.10">
    <property type="match status" value="1"/>
</dbReference>
<dbReference type="GeneID" id="108563937"/>
<dbReference type="Pfam" id="PF00382">
    <property type="entry name" value="TFIIB"/>
    <property type="match status" value="2"/>
</dbReference>
<evidence type="ECO:0000256" key="11">
    <source>
        <dbReference type="PROSITE-ProRule" id="PRU00469"/>
    </source>
</evidence>
<dbReference type="InterPro" id="IPR036915">
    <property type="entry name" value="Cyclin-like_sf"/>
</dbReference>